<evidence type="ECO:0000313" key="3">
    <source>
        <dbReference type="Proteomes" id="UP001527882"/>
    </source>
</evidence>
<dbReference type="InterPro" id="IPR029063">
    <property type="entry name" value="SAM-dependent_MTases_sf"/>
</dbReference>
<keyword evidence="2" id="KW-0489">Methyltransferase</keyword>
<organism evidence="2 3">
    <name type="scientific">Paenibacillus gyeongsangnamensis</name>
    <dbReference type="NCBI Taxonomy" id="3388067"/>
    <lineage>
        <taxon>Bacteria</taxon>
        <taxon>Bacillati</taxon>
        <taxon>Bacillota</taxon>
        <taxon>Bacilli</taxon>
        <taxon>Bacillales</taxon>
        <taxon>Paenibacillaceae</taxon>
        <taxon>Paenibacillus</taxon>
    </lineage>
</organism>
<dbReference type="Pfam" id="PF13649">
    <property type="entry name" value="Methyltransf_25"/>
    <property type="match status" value="1"/>
</dbReference>
<evidence type="ECO:0000313" key="2">
    <source>
        <dbReference type="EMBL" id="MCZ8515803.1"/>
    </source>
</evidence>
<gene>
    <name evidence="2" type="ORF">O9H85_26005</name>
</gene>
<accession>A0ABT4QG65</accession>
<dbReference type="SUPFAM" id="SSF53335">
    <property type="entry name" value="S-adenosyl-L-methionine-dependent methyltransferases"/>
    <property type="match status" value="1"/>
</dbReference>
<sequence>MGLIFPDIYQHPEYLKGQTRAWCNQLATQTGKYEYTWNYTCEGVAAEDVFTEELSKLIRGNVLDVGCGHGEYTNRWADQADEVIGYDMTEGFLATANRNSKSNVRYVLGYTHNDGLPFADRYFNVAYTKKGPGSWYPDVNRILKSEADVLSLHPADGNGEGCELGTYFPGLFFPPTKGTPILNKINAYLADSRLHVIENHILRETIYIPTPEDILTMVCFGQSERFAQFVKETCFDGIQMQFEHYASDKGVHTTNFYYLIRAKATG</sequence>
<keyword evidence="2" id="KW-0808">Transferase</keyword>
<protein>
    <submittedName>
        <fullName evidence="2">Methyltransferase domain-containing protein</fullName>
    </submittedName>
</protein>
<dbReference type="GO" id="GO:0032259">
    <property type="term" value="P:methylation"/>
    <property type="evidence" value="ECO:0007669"/>
    <property type="project" value="UniProtKB-KW"/>
</dbReference>
<dbReference type="Gene3D" id="3.40.50.150">
    <property type="entry name" value="Vaccinia Virus protein VP39"/>
    <property type="match status" value="1"/>
</dbReference>
<dbReference type="CDD" id="cd02440">
    <property type="entry name" value="AdoMet_MTases"/>
    <property type="match status" value="1"/>
</dbReference>
<comment type="caution">
    <text evidence="2">The sequence shown here is derived from an EMBL/GenBank/DDBJ whole genome shotgun (WGS) entry which is preliminary data.</text>
</comment>
<keyword evidence="3" id="KW-1185">Reference proteome</keyword>
<feature type="domain" description="Methyltransferase" evidence="1">
    <location>
        <begin position="62"/>
        <end position="150"/>
    </location>
</feature>
<dbReference type="RefSeq" id="WP_269884330.1">
    <property type="nucleotide sequence ID" value="NZ_JAQAGZ010000019.1"/>
</dbReference>
<name>A0ABT4QG65_9BACL</name>
<dbReference type="InterPro" id="IPR041698">
    <property type="entry name" value="Methyltransf_25"/>
</dbReference>
<evidence type="ECO:0000259" key="1">
    <source>
        <dbReference type="Pfam" id="PF13649"/>
    </source>
</evidence>
<dbReference type="Proteomes" id="UP001527882">
    <property type="component" value="Unassembled WGS sequence"/>
</dbReference>
<dbReference type="EMBL" id="JAQAGZ010000019">
    <property type="protein sequence ID" value="MCZ8515803.1"/>
    <property type="molecule type" value="Genomic_DNA"/>
</dbReference>
<reference evidence="2 3" key="1">
    <citation type="submission" date="2022-12" db="EMBL/GenBank/DDBJ databases">
        <title>Draft genome sequence of Paenibacillus sp. dW9.</title>
        <authorList>
            <person name="Choi E.-W."/>
            <person name="Kim D.-U."/>
        </authorList>
    </citation>
    <scope>NUCLEOTIDE SEQUENCE [LARGE SCALE GENOMIC DNA]</scope>
    <source>
        <strain evidence="3">dW9</strain>
    </source>
</reference>
<proteinExistence type="predicted"/>
<dbReference type="GO" id="GO:0008168">
    <property type="term" value="F:methyltransferase activity"/>
    <property type="evidence" value="ECO:0007669"/>
    <property type="project" value="UniProtKB-KW"/>
</dbReference>